<accession>A0A432ZCZ9</accession>
<keyword evidence="4" id="KW-0418">Kinase</keyword>
<protein>
    <submittedName>
        <fullName evidence="4">Histidine kinase</fullName>
    </submittedName>
</protein>
<dbReference type="EMBL" id="PIQF01000002">
    <property type="protein sequence ID" value="RUO75835.1"/>
    <property type="molecule type" value="Genomic_DNA"/>
</dbReference>
<evidence type="ECO:0000313" key="5">
    <source>
        <dbReference type="Proteomes" id="UP000287908"/>
    </source>
</evidence>
<dbReference type="OrthoDB" id="7065606at2"/>
<dbReference type="InterPro" id="IPR008207">
    <property type="entry name" value="Sig_transdc_His_kin_Hpt_dom"/>
</dbReference>
<keyword evidence="1" id="KW-0902">Two-component regulatory system</keyword>
<dbReference type="RefSeq" id="WP_126784562.1">
    <property type="nucleotide sequence ID" value="NZ_PIQF01000002.1"/>
</dbReference>
<evidence type="ECO:0000256" key="1">
    <source>
        <dbReference type="ARBA" id="ARBA00023012"/>
    </source>
</evidence>
<evidence type="ECO:0000259" key="3">
    <source>
        <dbReference type="PROSITE" id="PS50894"/>
    </source>
</evidence>
<comment type="caution">
    <text evidence="4">The sequence shown here is derived from an EMBL/GenBank/DDBJ whole genome shotgun (WGS) entry which is preliminary data.</text>
</comment>
<keyword evidence="4" id="KW-0808">Transferase</keyword>
<dbReference type="Pfam" id="PF01627">
    <property type="entry name" value="Hpt"/>
    <property type="match status" value="1"/>
</dbReference>
<sequence length="117" mass="13589">MAQQEILDKQLLTQYRESLGDEGLKSTLTTFDQIIQSYANLLHEAAKQKHEEQLRSQAHKVKGACNSVGLIKLAALMEQLEKESWEWPQAERLLIEWADSVIPHRQQLQQWLDEEAH</sequence>
<dbReference type="AlphaFoldDB" id="A0A432ZCZ9"/>
<dbReference type="GO" id="GO:0000160">
    <property type="term" value="P:phosphorelay signal transduction system"/>
    <property type="evidence" value="ECO:0007669"/>
    <property type="project" value="UniProtKB-KW"/>
</dbReference>
<dbReference type="Gene3D" id="1.20.120.160">
    <property type="entry name" value="HPT domain"/>
    <property type="match status" value="1"/>
</dbReference>
<dbReference type="Proteomes" id="UP000287908">
    <property type="component" value="Unassembled WGS sequence"/>
</dbReference>
<dbReference type="PROSITE" id="PS50894">
    <property type="entry name" value="HPT"/>
    <property type="match status" value="1"/>
</dbReference>
<keyword evidence="2" id="KW-0597">Phosphoprotein</keyword>
<feature type="modified residue" description="Phosphohistidine" evidence="2">
    <location>
        <position position="59"/>
    </location>
</feature>
<keyword evidence="5" id="KW-1185">Reference proteome</keyword>
<dbReference type="InterPro" id="IPR036641">
    <property type="entry name" value="HPT_dom_sf"/>
</dbReference>
<name>A0A432ZCZ9_9GAMM</name>
<organism evidence="4 5">
    <name type="scientific">Idiomarina seosinensis</name>
    <dbReference type="NCBI Taxonomy" id="281739"/>
    <lineage>
        <taxon>Bacteria</taxon>
        <taxon>Pseudomonadati</taxon>
        <taxon>Pseudomonadota</taxon>
        <taxon>Gammaproteobacteria</taxon>
        <taxon>Alteromonadales</taxon>
        <taxon>Idiomarinaceae</taxon>
        <taxon>Idiomarina</taxon>
    </lineage>
</organism>
<gene>
    <name evidence="4" type="ORF">CWI81_06820</name>
</gene>
<proteinExistence type="predicted"/>
<dbReference type="GO" id="GO:0004672">
    <property type="term" value="F:protein kinase activity"/>
    <property type="evidence" value="ECO:0007669"/>
    <property type="project" value="UniProtKB-ARBA"/>
</dbReference>
<dbReference type="SUPFAM" id="SSF47226">
    <property type="entry name" value="Histidine-containing phosphotransfer domain, HPT domain"/>
    <property type="match status" value="1"/>
</dbReference>
<evidence type="ECO:0000313" key="4">
    <source>
        <dbReference type="EMBL" id="RUO75835.1"/>
    </source>
</evidence>
<evidence type="ECO:0000256" key="2">
    <source>
        <dbReference type="PROSITE-ProRule" id="PRU00110"/>
    </source>
</evidence>
<reference evidence="4 5" key="1">
    <citation type="journal article" date="2011" name="Front. Microbiol.">
        <title>Genomic signatures of strain selection and enhancement in Bacillus atrophaeus var. globigii, a historical biowarfare simulant.</title>
        <authorList>
            <person name="Gibbons H.S."/>
            <person name="Broomall S.M."/>
            <person name="McNew L.A."/>
            <person name="Daligault H."/>
            <person name="Chapman C."/>
            <person name="Bruce D."/>
            <person name="Karavis M."/>
            <person name="Krepps M."/>
            <person name="McGregor P.A."/>
            <person name="Hong C."/>
            <person name="Park K.H."/>
            <person name="Akmal A."/>
            <person name="Feldman A."/>
            <person name="Lin J.S."/>
            <person name="Chang W.E."/>
            <person name="Higgs B.W."/>
            <person name="Demirev P."/>
            <person name="Lindquist J."/>
            <person name="Liem A."/>
            <person name="Fochler E."/>
            <person name="Read T.D."/>
            <person name="Tapia R."/>
            <person name="Johnson S."/>
            <person name="Bishop-Lilly K.A."/>
            <person name="Detter C."/>
            <person name="Han C."/>
            <person name="Sozhamannan S."/>
            <person name="Rosenzweig C.N."/>
            <person name="Skowronski E.W."/>
        </authorList>
    </citation>
    <scope>NUCLEOTIDE SEQUENCE [LARGE SCALE GENOMIC DNA]</scope>
    <source>
        <strain evidence="4 5">CL-SP19</strain>
    </source>
</reference>
<feature type="domain" description="HPt" evidence="3">
    <location>
        <begin position="20"/>
        <end position="117"/>
    </location>
</feature>